<dbReference type="AlphaFoldDB" id="A0A310SKI9"/>
<protein>
    <submittedName>
        <fullName evidence="4">Biotin--protein ligase</fullName>
    </submittedName>
</protein>
<dbReference type="InterPro" id="IPR004143">
    <property type="entry name" value="BPL_LPL_catalytic"/>
</dbReference>
<evidence type="ECO:0000256" key="1">
    <source>
        <dbReference type="ARBA" id="ARBA00009934"/>
    </source>
</evidence>
<evidence type="ECO:0000259" key="3">
    <source>
        <dbReference type="PROSITE" id="PS51733"/>
    </source>
</evidence>
<keyword evidence="5" id="KW-1185">Reference proteome</keyword>
<dbReference type="Gene3D" id="3.30.930.10">
    <property type="entry name" value="Bira Bifunctional Protein, Domain 2"/>
    <property type="match status" value="1"/>
</dbReference>
<dbReference type="Pfam" id="PF02237">
    <property type="entry name" value="BPL_C"/>
    <property type="match status" value="1"/>
</dbReference>
<comment type="similarity">
    <text evidence="1">Belongs to the biotin--protein ligase family.</text>
</comment>
<gene>
    <name evidence="4" type="ORF">WN48_02326</name>
</gene>
<sequence>MQYEFEESKFNALKESNATRLEIFNDLLNVHLGIELRSTSQKTAPVTYTPAFFLGRHELKLEMLERLKDAMQTSDTLKMSQLEIHFCRSSTVPQPASSSFLPIMVHQCPDNFSTVEYFENLTSKELGRLVIYADVLSSSMDVLNGHQLQHGLAVIVRQQTKGRGRSKNIWLSPIGSALFSLQIHVPTDTILGRRISILQHLVSVAIVSAFKSLPGYEDIDLRLKWPNDIYAGNNIKIGGVIVETHVMSHLNICNVGVGLNLFNKKPTHCINDIVNVFNEMYHKQLKMISYEQYFAIVFNEIEKWLDTIQSDNIDSFLYRYYTYWLHSNTHVKVLSASGTSENVTILGIDDYGYLRVRGEDRTILTVHPDGNTFDSLKGLIAPKWSYSNRITSPSNVF</sequence>
<reference evidence="4 5" key="1">
    <citation type="submission" date="2015-07" db="EMBL/GenBank/DDBJ databases">
        <title>The genome of Eufriesea mexicana.</title>
        <authorList>
            <person name="Pan H."/>
            <person name="Kapheim K."/>
        </authorList>
    </citation>
    <scope>NUCLEOTIDE SEQUENCE [LARGE SCALE GENOMIC DNA]</scope>
    <source>
        <strain evidence="4">0111107269</strain>
        <tissue evidence="4">Whole body</tissue>
    </source>
</reference>
<evidence type="ECO:0000313" key="4">
    <source>
        <dbReference type="EMBL" id="OAD57206.1"/>
    </source>
</evidence>
<dbReference type="OrthoDB" id="10250105at2759"/>
<dbReference type="Pfam" id="PF03099">
    <property type="entry name" value="BPL_LplA_LipB"/>
    <property type="match status" value="1"/>
</dbReference>
<keyword evidence="2 4" id="KW-0436">Ligase</keyword>
<dbReference type="Proteomes" id="UP000250275">
    <property type="component" value="Unassembled WGS sequence"/>
</dbReference>
<dbReference type="NCBIfam" id="TIGR00121">
    <property type="entry name" value="birA_ligase"/>
    <property type="match status" value="1"/>
</dbReference>
<name>A0A310SKI9_9HYME</name>
<feature type="domain" description="BPL/LPL catalytic" evidence="3">
    <location>
        <begin position="121"/>
        <end position="309"/>
    </location>
</feature>
<evidence type="ECO:0000256" key="2">
    <source>
        <dbReference type="ARBA" id="ARBA00022598"/>
    </source>
</evidence>
<dbReference type="InterPro" id="IPR003142">
    <property type="entry name" value="BPL_C"/>
</dbReference>
<dbReference type="EMBL" id="KQ761649">
    <property type="protein sequence ID" value="OAD57206.1"/>
    <property type="molecule type" value="Genomic_DNA"/>
</dbReference>
<dbReference type="PANTHER" id="PTHR12835">
    <property type="entry name" value="BIOTIN PROTEIN LIGASE"/>
    <property type="match status" value="1"/>
</dbReference>
<dbReference type="SUPFAM" id="SSF55681">
    <property type="entry name" value="Class II aaRS and biotin synthetases"/>
    <property type="match status" value="1"/>
</dbReference>
<proteinExistence type="inferred from homology"/>
<dbReference type="PANTHER" id="PTHR12835:SF5">
    <property type="entry name" value="BIOTIN--PROTEIN LIGASE"/>
    <property type="match status" value="1"/>
</dbReference>
<dbReference type="InterPro" id="IPR004408">
    <property type="entry name" value="Biotin_CoA_COase_ligase"/>
</dbReference>
<dbReference type="InterPro" id="IPR045864">
    <property type="entry name" value="aa-tRNA-synth_II/BPL/LPL"/>
</dbReference>
<organism evidence="4 5">
    <name type="scientific">Eufriesea mexicana</name>
    <dbReference type="NCBI Taxonomy" id="516756"/>
    <lineage>
        <taxon>Eukaryota</taxon>
        <taxon>Metazoa</taxon>
        <taxon>Ecdysozoa</taxon>
        <taxon>Arthropoda</taxon>
        <taxon>Hexapoda</taxon>
        <taxon>Insecta</taxon>
        <taxon>Pterygota</taxon>
        <taxon>Neoptera</taxon>
        <taxon>Endopterygota</taxon>
        <taxon>Hymenoptera</taxon>
        <taxon>Apocrita</taxon>
        <taxon>Aculeata</taxon>
        <taxon>Apoidea</taxon>
        <taxon>Anthophila</taxon>
        <taxon>Apidae</taxon>
        <taxon>Eufriesea</taxon>
    </lineage>
</organism>
<dbReference type="GO" id="GO:0004077">
    <property type="term" value="F:biotin--[biotin carboxyl-carrier protein] ligase activity"/>
    <property type="evidence" value="ECO:0007669"/>
    <property type="project" value="InterPro"/>
</dbReference>
<accession>A0A310SKI9</accession>
<dbReference type="PROSITE" id="PS51733">
    <property type="entry name" value="BPL_LPL_CATALYTIC"/>
    <property type="match status" value="1"/>
</dbReference>
<evidence type="ECO:0000313" key="5">
    <source>
        <dbReference type="Proteomes" id="UP000250275"/>
    </source>
</evidence>
<dbReference type="GO" id="GO:0005737">
    <property type="term" value="C:cytoplasm"/>
    <property type="evidence" value="ECO:0007669"/>
    <property type="project" value="TreeGrafter"/>
</dbReference>